<feature type="domain" description="ANTAR" evidence="5">
    <location>
        <begin position="191"/>
        <end position="246"/>
    </location>
</feature>
<dbReference type="InterPro" id="IPR005561">
    <property type="entry name" value="ANTAR"/>
</dbReference>
<dbReference type="EMBL" id="JBHTEB010000001">
    <property type="protein sequence ID" value="MFD0316246.1"/>
    <property type="molecule type" value="Genomic_DNA"/>
</dbReference>
<dbReference type="Gene3D" id="3.30.450.40">
    <property type="match status" value="1"/>
</dbReference>
<organism evidence="6 7">
    <name type="scientific">Streptomyces flavalbus</name>
    <dbReference type="NCBI Taxonomy" id="2665155"/>
    <lineage>
        <taxon>Bacteria</taxon>
        <taxon>Bacillati</taxon>
        <taxon>Actinomycetota</taxon>
        <taxon>Actinomycetes</taxon>
        <taxon>Kitasatosporales</taxon>
        <taxon>Streptomycetaceae</taxon>
        <taxon>Streptomyces</taxon>
    </lineage>
</organism>
<dbReference type="Pfam" id="PF01590">
    <property type="entry name" value="GAF"/>
    <property type="match status" value="1"/>
</dbReference>
<protein>
    <submittedName>
        <fullName evidence="6">GAF and ANTAR domain-containing protein</fullName>
    </submittedName>
</protein>
<dbReference type="InterPro" id="IPR029016">
    <property type="entry name" value="GAF-like_dom_sf"/>
</dbReference>
<keyword evidence="7" id="KW-1185">Reference proteome</keyword>
<dbReference type="InterPro" id="IPR036388">
    <property type="entry name" value="WH-like_DNA-bd_sf"/>
</dbReference>
<gene>
    <name evidence="6" type="ORF">ACFQZ6_18900</name>
</gene>
<evidence type="ECO:0000259" key="4">
    <source>
        <dbReference type="SMART" id="SM00065"/>
    </source>
</evidence>
<accession>A0ABW2WAT8</accession>
<evidence type="ECO:0000256" key="1">
    <source>
        <dbReference type="ARBA" id="ARBA00023015"/>
    </source>
</evidence>
<evidence type="ECO:0000313" key="6">
    <source>
        <dbReference type="EMBL" id="MFD0316246.1"/>
    </source>
</evidence>
<keyword evidence="2" id="KW-0804">Transcription</keyword>
<comment type="caution">
    <text evidence="6">The sequence shown here is derived from an EMBL/GenBank/DDBJ whole genome shotgun (WGS) entry which is preliminary data.</text>
</comment>
<evidence type="ECO:0000256" key="3">
    <source>
        <dbReference type="SAM" id="MobiDB-lite"/>
    </source>
</evidence>
<dbReference type="InterPro" id="IPR012074">
    <property type="entry name" value="GAF_ANTAR"/>
</dbReference>
<name>A0ABW2WAT8_9ACTN</name>
<evidence type="ECO:0000313" key="7">
    <source>
        <dbReference type="Proteomes" id="UP001597023"/>
    </source>
</evidence>
<dbReference type="SMART" id="SM01012">
    <property type="entry name" value="ANTAR"/>
    <property type="match status" value="1"/>
</dbReference>
<dbReference type="PIRSF" id="PIRSF036625">
    <property type="entry name" value="GAF_ANTAR"/>
    <property type="match status" value="1"/>
</dbReference>
<dbReference type="RefSeq" id="WP_381610672.1">
    <property type="nucleotide sequence ID" value="NZ_JBHTEB010000001.1"/>
</dbReference>
<feature type="compositionally biased region" description="Gly residues" evidence="3">
    <location>
        <begin position="1"/>
        <end position="12"/>
    </location>
</feature>
<dbReference type="Gene3D" id="1.10.10.10">
    <property type="entry name" value="Winged helix-like DNA-binding domain superfamily/Winged helix DNA-binding domain"/>
    <property type="match status" value="1"/>
</dbReference>
<keyword evidence="1" id="KW-0805">Transcription regulation</keyword>
<dbReference type="InterPro" id="IPR003018">
    <property type="entry name" value="GAF"/>
</dbReference>
<feature type="compositionally biased region" description="Basic and acidic residues" evidence="3">
    <location>
        <begin position="13"/>
        <end position="25"/>
    </location>
</feature>
<evidence type="ECO:0000256" key="2">
    <source>
        <dbReference type="ARBA" id="ARBA00023163"/>
    </source>
</evidence>
<feature type="region of interest" description="Disordered" evidence="3">
    <location>
        <begin position="1"/>
        <end position="26"/>
    </location>
</feature>
<feature type="domain" description="GAF" evidence="4">
    <location>
        <begin position="38"/>
        <end position="187"/>
    </location>
</feature>
<reference evidence="7" key="1">
    <citation type="journal article" date="2019" name="Int. J. Syst. Evol. Microbiol.">
        <title>The Global Catalogue of Microorganisms (GCM) 10K type strain sequencing project: providing services to taxonomists for standard genome sequencing and annotation.</title>
        <authorList>
            <consortium name="The Broad Institute Genomics Platform"/>
            <consortium name="The Broad Institute Genome Sequencing Center for Infectious Disease"/>
            <person name="Wu L."/>
            <person name="Ma J."/>
        </authorList>
    </citation>
    <scope>NUCLEOTIDE SEQUENCE [LARGE SCALE GENOMIC DNA]</scope>
    <source>
        <strain evidence="7">CGMCC 4.7400</strain>
    </source>
</reference>
<dbReference type="Proteomes" id="UP001597023">
    <property type="component" value="Unassembled WGS sequence"/>
</dbReference>
<dbReference type="SUPFAM" id="SSF55781">
    <property type="entry name" value="GAF domain-like"/>
    <property type="match status" value="1"/>
</dbReference>
<dbReference type="Pfam" id="PF03861">
    <property type="entry name" value="ANTAR"/>
    <property type="match status" value="1"/>
</dbReference>
<dbReference type="SMART" id="SM00065">
    <property type="entry name" value="GAF"/>
    <property type="match status" value="1"/>
</dbReference>
<sequence>MRLTGEPGGPDGDGPRRRGGPRGDDAVDAIAEGVQGAEPAQVPQRLCVVASRVLPVTGASVSLCSDGMPVPLSASDPRAAYLMEIQATLGDGPCLHAARTGAPVLAPDLTSAPDAHRWPVFAQQATEAGIRAVYALPLGTGDRCLGTLDLYRDAPGELPPRELHTAHVMAGVMTVALMELPYGEENGGHGDGPWLSELAADHDEVYQATGMIMAQLRIGADEALARLRAHAFAQGRTVLDAAHEVVTHRKRFDEDAP</sequence>
<evidence type="ECO:0000259" key="5">
    <source>
        <dbReference type="SMART" id="SM01012"/>
    </source>
</evidence>
<proteinExistence type="predicted"/>